<dbReference type="InterPro" id="IPR011701">
    <property type="entry name" value="MFS"/>
</dbReference>
<dbReference type="PANTHER" id="PTHR43791:SF53">
    <property type="entry name" value="MAJOR FACILITATOR SUPERFAMILY (MFS) PROFILE DOMAIN-CONTAINING PROTEIN"/>
    <property type="match status" value="1"/>
</dbReference>
<evidence type="ECO:0000313" key="7">
    <source>
        <dbReference type="EMBL" id="KAB5592562.1"/>
    </source>
</evidence>
<dbReference type="EMBL" id="SSOP01000060">
    <property type="protein sequence ID" value="KAB5592562.1"/>
    <property type="molecule type" value="Genomic_DNA"/>
</dbReference>
<keyword evidence="2" id="KW-0813">Transport</keyword>
<evidence type="ECO:0000256" key="6">
    <source>
        <dbReference type="SAM" id="Phobius"/>
    </source>
</evidence>
<dbReference type="SUPFAM" id="SSF103473">
    <property type="entry name" value="MFS general substrate transporter"/>
    <property type="match status" value="1"/>
</dbReference>
<evidence type="ECO:0000256" key="5">
    <source>
        <dbReference type="ARBA" id="ARBA00023136"/>
    </source>
</evidence>
<dbReference type="Proteomes" id="UP000383932">
    <property type="component" value="Unassembled WGS sequence"/>
</dbReference>
<dbReference type="PANTHER" id="PTHR43791">
    <property type="entry name" value="PERMEASE-RELATED"/>
    <property type="match status" value="1"/>
</dbReference>
<proteinExistence type="predicted"/>
<dbReference type="Pfam" id="PF07690">
    <property type="entry name" value="MFS_1"/>
    <property type="match status" value="1"/>
</dbReference>
<feature type="transmembrane region" description="Helical" evidence="6">
    <location>
        <begin position="60"/>
        <end position="79"/>
    </location>
</feature>
<comment type="subcellular location">
    <subcellularLocation>
        <location evidence="1">Membrane</location>
        <topology evidence="1">Multi-pass membrane protein</topology>
    </subcellularLocation>
</comment>
<feature type="transmembrane region" description="Helical" evidence="6">
    <location>
        <begin position="20"/>
        <end position="40"/>
    </location>
</feature>
<evidence type="ECO:0000256" key="1">
    <source>
        <dbReference type="ARBA" id="ARBA00004141"/>
    </source>
</evidence>
<evidence type="ECO:0000256" key="4">
    <source>
        <dbReference type="ARBA" id="ARBA00022989"/>
    </source>
</evidence>
<name>A0A5N5QLB3_9AGAM</name>
<dbReference type="OrthoDB" id="9971669at2759"/>
<organism evidence="7 8">
    <name type="scientific">Ceratobasidium theobromae</name>
    <dbReference type="NCBI Taxonomy" id="1582974"/>
    <lineage>
        <taxon>Eukaryota</taxon>
        <taxon>Fungi</taxon>
        <taxon>Dikarya</taxon>
        <taxon>Basidiomycota</taxon>
        <taxon>Agaricomycotina</taxon>
        <taxon>Agaricomycetes</taxon>
        <taxon>Cantharellales</taxon>
        <taxon>Ceratobasidiaceae</taxon>
        <taxon>Ceratobasidium</taxon>
    </lineage>
</organism>
<reference evidence="7 8" key="1">
    <citation type="journal article" date="2019" name="Fungal Biol. Biotechnol.">
        <title>Draft genome sequence of fastidious pathogen Ceratobasidium theobromae, which causes vascular-streak dieback in Theobroma cacao.</title>
        <authorList>
            <person name="Ali S.S."/>
            <person name="Asman A."/>
            <person name="Shao J."/>
            <person name="Firmansyah A.P."/>
            <person name="Susilo A.W."/>
            <person name="Rosmana A."/>
            <person name="McMahon P."/>
            <person name="Junaid M."/>
            <person name="Guest D."/>
            <person name="Kheng T.Y."/>
            <person name="Meinhardt L.W."/>
            <person name="Bailey B.A."/>
        </authorList>
    </citation>
    <scope>NUCLEOTIDE SEQUENCE [LARGE SCALE GENOMIC DNA]</scope>
    <source>
        <strain evidence="7 8">CT2</strain>
    </source>
</reference>
<dbReference type="GO" id="GO:0022857">
    <property type="term" value="F:transmembrane transporter activity"/>
    <property type="evidence" value="ECO:0007669"/>
    <property type="project" value="InterPro"/>
</dbReference>
<dbReference type="AlphaFoldDB" id="A0A5N5QLB3"/>
<sequence length="123" mass="13629">MLPGVTYYLSTYYKRHELVFRIGVFTSAANASGAFGGLLASGLLKLPQIKGLRKGRWRNIFFVEGMATIVLGLAGFFLLPGPAKRTKFLNERERMIAIQRLVNDDEGGNTAVCSTPKINILRH</sequence>
<evidence type="ECO:0000256" key="2">
    <source>
        <dbReference type="ARBA" id="ARBA00022448"/>
    </source>
</evidence>
<evidence type="ECO:0000313" key="8">
    <source>
        <dbReference type="Proteomes" id="UP000383932"/>
    </source>
</evidence>
<evidence type="ECO:0000256" key="3">
    <source>
        <dbReference type="ARBA" id="ARBA00022692"/>
    </source>
</evidence>
<dbReference type="InterPro" id="IPR036259">
    <property type="entry name" value="MFS_trans_sf"/>
</dbReference>
<gene>
    <name evidence="7" type="ORF">CTheo_3957</name>
</gene>
<accession>A0A5N5QLB3</accession>
<comment type="caution">
    <text evidence="7">The sequence shown here is derived from an EMBL/GenBank/DDBJ whole genome shotgun (WGS) entry which is preliminary data.</text>
</comment>
<protein>
    <submittedName>
        <fullName evidence="7">Transport protein</fullName>
    </submittedName>
</protein>
<dbReference type="Gene3D" id="1.20.1250.20">
    <property type="entry name" value="MFS general substrate transporter like domains"/>
    <property type="match status" value="1"/>
</dbReference>
<dbReference type="GO" id="GO:0016020">
    <property type="term" value="C:membrane"/>
    <property type="evidence" value="ECO:0007669"/>
    <property type="project" value="UniProtKB-SubCell"/>
</dbReference>
<keyword evidence="5 6" id="KW-0472">Membrane</keyword>
<keyword evidence="3 6" id="KW-0812">Transmembrane</keyword>
<keyword evidence="8" id="KW-1185">Reference proteome</keyword>
<keyword evidence="4 6" id="KW-1133">Transmembrane helix</keyword>